<dbReference type="Proteomes" id="UP000199317">
    <property type="component" value="Unassembled WGS sequence"/>
</dbReference>
<evidence type="ECO:0000313" key="2">
    <source>
        <dbReference type="Proteomes" id="UP000199317"/>
    </source>
</evidence>
<proteinExistence type="predicted"/>
<dbReference type="Gene3D" id="1.10.3210.10">
    <property type="entry name" value="Hypothetical protein af1432"/>
    <property type="match status" value="1"/>
</dbReference>
<dbReference type="AlphaFoldDB" id="A0A1H0P7N3"/>
<dbReference type="EMBL" id="FNJL01000006">
    <property type="protein sequence ID" value="SDP01127.1"/>
    <property type="molecule type" value="Genomic_DNA"/>
</dbReference>
<dbReference type="RefSeq" id="WP_092832973.1">
    <property type="nucleotide sequence ID" value="NZ_CP028290.1"/>
</dbReference>
<dbReference type="SUPFAM" id="SSF109604">
    <property type="entry name" value="HD-domain/PDEase-like"/>
    <property type="match status" value="1"/>
</dbReference>
<keyword evidence="2" id="KW-1185">Reference proteome</keyword>
<evidence type="ECO:0000313" key="1">
    <source>
        <dbReference type="EMBL" id="SDP01127.1"/>
    </source>
</evidence>
<accession>A0A1H0P7N3</accession>
<dbReference type="OrthoDB" id="9774747at2"/>
<gene>
    <name evidence="1" type="ORF">SAMN04489708_10633</name>
</gene>
<name>A0A1H0P7N3_9BURK</name>
<organism evidence="1 2">
    <name type="scientific">Paracidovorax cattleyae</name>
    <dbReference type="NCBI Taxonomy" id="80868"/>
    <lineage>
        <taxon>Bacteria</taxon>
        <taxon>Pseudomonadati</taxon>
        <taxon>Pseudomonadota</taxon>
        <taxon>Betaproteobacteria</taxon>
        <taxon>Burkholderiales</taxon>
        <taxon>Comamonadaceae</taxon>
        <taxon>Paracidovorax</taxon>
    </lineage>
</organism>
<reference evidence="2" key="1">
    <citation type="submission" date="2016-10" db="EMBL/GenBank/DDBJ databases">
        <authorList>
            <person name="Varghese N."/>
            <person name="Submissions S."/>
        </authorList>
    </citation>
    <scope>NUCLEOTIDE SEQUENCE [LARGE SCALE GENOMIC DNA]</scope>
    <source>
        <strain evidence="2">DSM 17101</strain>
    </source>
</reference>
<protein>
    <submittedName>
        <fullName evidence="1">HD-GYP domain, c-di-GMP phosphodiesterase class II (Or its inactivated variant)</fullName>
    </submittedName>
</protein>
<sequence>MNLVALNIDTIPLGHPLPFVLRGASGVLLAQRGYVIRNREELDLMVARGLSLCVDTDESGDSHRAYLAQLQKMLLTDTSLGQIAAMKISAGTSASREKANAGNGPPDWPELQLRATQLLRAPPTAAEFGERFDALHGELARHCAATPDATLLALIYVSGQEMRQYSGTHAMLVACVCMIAAAEHLRWPVPKVLQLGRAALSMNIAMTTLQDQLAVQTQPLTAPQLAEIENHAVRSEALLRQLGVGDPVWLEAVRTHHHRAPGPLSSKSEAQQMARLIQRADIFAARLAPRASRAPMPVTAAMQATYYDEAHQVDEAGAALVKALGVYPPGAFVRLASQEVAVVLRRGASATTPRVAVVLNRSGMPTGEPIPRDTAQSAWKITGAVALRDVRVQLPLPRLLALV</sequence>